<feature type="region of interest" description="Disordered" evidence="1">
    <location>
        <begin position="219"/>
        <end position="498"/>
    </location>
</feature>
<reference evidence="2 3" key="1">
    <citation type="submission" date="2014-04" db="EMBL/GenBank/DDBJ databases">
        <authorList>
            <consortium name="DOE Joint Genome Institute"/>
            <person name="Kuo A."/>
            <person name="Girlanda M."/>
            <person name="Perotto S."/>
            <person name="Kohler A."/>
            <person name="Nagy L.G."/>
            <person name="Floudas D."/>
            <person name="Copeland A."/>
            <person name="Barry K.W."/>
            <person name="Cichocki N."/>
            <person name="Veneault-Fourrey C."/>
            <person name="LaButti K."/>
            <person name="Lindquist E.A."/>
            <person name="Lipzen A."/>
            <person name="Lundell T."/>
            <person name="Morin E."/>
            <person name="Murat C."/>
            <person name="Sun H."/>
            <person name="Tunlid A."/>
            <person name="Henrissat B."/>
            <person name="Grigoriev I.V."/>
            <person name="Hibbett D.S."/>
            <person name="Martin F."/>
            <person name="Nordberg H.P."/>
            <person name="Cantor M.N."/>
            <person name="Hua S.X."/>
        </authorList>
    </citation>
    <scope>NUCLEOTIDE SEQUENCE [LARGE SCALE GENOMIC DNA]</scope>
    <source>
        <strain evidence="2 3">MUT 4182</strain>
    </source>
</reference>
<dbReference type="AlphaFoldDB" id="A0A0C3MFP3"/>
<dbReference type="OrthoDB" id="3242250at2759"/>
<keyword evidence="3" id="KW-1185">Reference proteome</keyword>
<evidence type="ECO:0000313" key="3">
    <source>
        <dbReference type="Proteomes" id="UP000054248"/>
    </source>
</evidence>
<reference evidence="3" key="2">
    <citation type="submission" date="2015-01" db="EMBL/GenBank/DDBJ databases">
        <title>Evolutionary Origins and Diversification of the Mycorrhizal Mutualists.</title>
        <authorList>
            <consortium name="DOE Joint Genome Institute"/>
            <consortium name="Mycorrhizal Genomics Consortium"/>
            <person name="Kohler A."/>
            <person name="Kuo A."/>
            <person name="Nagy L.G."/>
            <person name="Floudas D."/>
            <person name="Copeland A."/>
            <person name="Barry K.W."/>
            <person name="Cichocki N."/>
            <person name="Veneault-Fourrey C."/>
            <person name="LaButti K."/>
            <person name="Lindquist E.A."/>
            <person name="Lipzen A."/>
            <person name="Lundell T."/>
            <person name="Morin E."/>
            <person name="Murat C."/>
            <person name="Riley R."/>
            <person name="Ohm R."/>
            <person name="Sun H."/>
            <person name="Tunlid A."/>
            <person name="Henrissat B."/>
            <person name="Grigoriev I.V."/>
            <person name="Hibbett D.S."/>
            <person name="Martin F."/>
        </authorList>
    </citation>
    <scope>NUCLEOTIDE SEQUENCE [LARGE SCALE GENOMIC DNA]</scope>
    <source>
        <strain evidence="3">MUT 4182</strain>
    </source>
</reference>
<feature type="compositionally biased region" description="Polar residues" evidence="1">
    <location>
        <begin position="10"/>
        <end position="27"/>
    </location>
</feature>
<accession>A0A0C3MFP3</accession>
<feature type="compositionally biased region" description="Polar residues" evidence="1">
    <location>
        <begin position="480"/>
        <end position="498"/>
    </location>
</feature>
<feature type="compositionally biased region" description="Polar residues" evidence="1">
    <location>
        <begin position="306"/>
        <end position="326"/>
    </location>
</feature>
<sequence>MPTSPPFLSEPTSASSYHIPTRTSSGTDAEGDYYGAPTTPQQGGINLPDIFVFTPSDEGSGRPPNSYCAFRASEHQPSPPTPDLAKLNEALDYLERITEDLPKFGRLPGVALDKMVVLPRRKLSVDMPVPSQSLLETEVGAAAALLESSYTTQHKRKSKFDVTKAIKNVLKAKSGTKPAYPGAAQKIERAGSTLRTVQVANSTGGLGSPHVYHYTLRSEQQSPVRQCGASEAHDSSPRPHMPYPQQSAQPLQSFFGFNRDGSGSTLYPSPTTSFPSTHASTSRRKTGANFSRLFRKTKGPRLWTGGDSSSSYVEATSRQPTPSPCSWTKWESDFSSAPPLSPQHRLPDKIYQRSTSAHSAQFLPLQKSRNGKGKGDTWIQPSDADIPPVPPLPLQFVSTSTAPTNPPPPPPPPLQPAFELKDKPTRRTASYRKPVPDILSTPPGTRDLPIDSGWPGGSPPSPIPTNPFSSPLSSLRRAVQSMSPNSVSQNAGSPFSSTALSPRALLNRFSFTPSKQSSARSDDSNIMPWPWTSDEVELRCAVPPIESRGRMMQLDSLHFSDLDFDALTF</sequence>
<dbReference type="Proteomes" id="UP000054248">
    <property type="component" value="Unassembled WGS sequence"/>
</dbReference>
<organism evidence="2 3">
    <name type="scientific">Tulasnella calospora MUT 4182</name>
    <dbReference type="NCBI Taxonomy" id="1051891"/>
    <lineage>
        <taxon>Eukaryota</taxon>
        <taxon>Fungi</taxon>
        <taxon>Dikarya</taxon>
        <taxon>Basidiomycota</taxon>
        <taxon>Agaricomycotina</taxon>
        <taxon>Agaricomycetes</taxon>
        <taxon>Cantharellales</taxon>
        <taxon>Tulasnellaceae</taxon>
        <taxon>Tulasnella</taxon>
    </lineage>
</organism>
<evidence type="ECO:0000313" key="2">
    <source>
        <dbReference type="EMBL" id="KIO32547.1"/>
    </source>
</evidence>
<dbReference type="EMBL" id="KN822954">
    <property type="protein sequence ID" value="KIO32547.1"/>
    <property type="molecule type" value="Genomic_DNA"/>
</dbReference>
<feature type="compositionally biased region" description="Pro residues" evidence="1">
    <location>
        <begin position="404"/>
        <end position="415"/>
    </location>
</feature>
<feature type="compositionally biased region" description="Polar residues" evidence="1">
    <location>
        <begin position="261"/>
        <end position="280"/>
    </location>
</feature>
<dbReference type="HOGENOM" id="CLU_479136_0_0_1"/>
<gene>
    <name evidence="2" type="ORF">M407DRAFT_213718</name>
</gene>
<evidence type="ECO:0000256" key="1">
    <source>
        <dbReference type="SAM" id="MobiDB-lite"/>
    </source>
</evidence>
<protein>
    <submittedName>
        <fullName evidence="2">Uncharacterized protein</fullName>
    </submittedName>
</protein>
<feature type="region of interest" description="Disordered" evidence="1">
    <location>
        <begin position="1"/>
        <end position="83"/>
    </location>
</feature>
<proteinExistence type="predicted"/>
<name>A0A0C3MFP3_9AGAM</name>